<dbReference type="InterPro" id="IPR001650">
    <property type="entry name" value="Helicase_C-like"/>
</dbReference>
<evidence type="ECO:0000256" key="3">
    <source>
        <dbReference type="ARBA" id="ARBA00022723"/>
    </source>
</evidence>
<proteinExistence type="predicted"/>
<evidence type="ECO:0000256" key="5">
    <source>
        <dbReference type="ARBA" id="ARBA00022801"/>
    </source>
</evidence>
<evidence type="ECO:0000256" key="11">
    <source>
        <dbReference type="ARBA" id="ARBA00034808"/>
    </source>
</evidence>
<dbReference type="GO" id="GO:0016787">
    <property type="term" value="F:hydrolase activity"/>
    <property type="evidence" value="ECO:0007669"/>
    <property type="project" value="UniProtKB-KW"/>
</dbReference>
<keyword evidence="6 14" id="KW-0347">Helicase</keyword>
<keyword evidence="10" id="KW-0413">Isomerase</keyword>
<gene>
    <name evidence="14" type="ORF">AVDCRST_MAG65-1869</name>
</gene>
<dbReference type="SUPFAM" id="SSF52540">
    <property type="entry name" value="P-loop containing nucleoside triphosphate hydrolases"/>
    <property type="match status" value="1"/>
</dbReference>
<dbReference type="Pfam" id="PF00270">
    <property type="entry name" value="DEAD"/>
    <property type="match status" value="1"/>
</dbReference>
<dbReference type="GO" id="GO:0006270">
    <property type="term" value="P:DNA replication initiation"/>
    <property type="evidence" value="ECO:0007669"/>
    <property type="project" value="TreeGrafter"/>
</dbReference>
<dbReference type="InterPro" id="IPR027417">
    <property type="entry name" value="P-loop_NTPase"/>
</dbReference>
<evidence type="ECO:0000256" key="9">
    <source>
        <dbReference type="ARBA" id="ARBA00023125"/>
    </source>
</evidence>
<dbReference type="GO" id="GO:0046872">
    <property type="term" value="F:metal ion binding"/>
    <property type="evidence" value="ECO:0007669"/>
    <property type="project" value="UniProtKB-KW"/>
</dbReference>
<accession>A0A6J4S3A8</accession>
<protein>
    <recommendedName>
        <fullName evidence="11">DNA 3'-5' helicase</fullName>
        <ecNumber evidence="11">5.6.2.4</ecNumber>
    </recommendedName>
</protein>
<dbReference type="Gene3D" id="3.40.50.300">
    <property type="entry name" value="P-loop containing nucleotide triphosphate hydrolases"/>
    <property type="match status" value="2"/>
</dbReference>
<dbReference type="InterPro" id="IPR011545">
    <property type="entry name" value="DEAD/DEAH_box_helicase_dom"/>
</dbReference>
<organism evidence="14">
    <name type="scientific">uncultured Solirubrobacteraceae bacterium</name>
    <dbReference type="NCBI Taxonomy" id="1162706"/>
    <lineage>
        <taxon>Bacteria</taxon>
        <taxon>Bacillati</taxon>
        <taxon>Actinomycetota</taxon>
        <taxon>Thermoleophilia</taxon>
        <taxon>Solirubrobacterales</taxon>
        <taxon>Solirubrobacteraceae</taxon>
        <taxon>environmental samples</taxon>
    </lineage>
</organism>
<feature type="non-terminal residue" evidence="14">
    <location>
        <position position="1"/>
    </location>
</feature>
<keyword evidence="4" id="KW-0547">Nucleotide-binding</keyword>
<dbReference type="PANTHER" id="PTHR30580:SF0">
    <property type="entry name" value="PRIMOSOMAL PROTEIN N"/>
    <property type="match status" value="1"/>
</dbReference>
<keyword evidence="2" id="KW-0235">DNA replication</keyword>
<dbReference type="InterPro" id="IPR040498">
    <property type="entry name" value="PriA_CRR"/>
</dbReference>
<dbReference type="EMBL" id="CADCVL010000344">
    <property type="protein sequence ID" value="CAA9488313.1"/>
    <property type="molecule type" value="Genomic_DNA"/>
</dbReference>
<dbReference type="Pfam" id="PF18074">
    <property type="entry name" value="PriA_C"/>
    <property type="match status" value="1"/>
</dbReference>
<dbReference type="InterPro" id="IPR014001">
    <property type="entry name" value="Helicase_ATP-bd"/>
</dbReference>
<sequence length="477" mass="51813">ERTLGRGRGVIVLVPEIALTPQTVDRFQARFGDTVALLHSGLSDGERYDEWRRLRTGEARVAVGPRSAVFAPVADLGLVVVDEEHDSSYKHEGDPRYDARRVAEWRARTAGATLLLGSATPRPESWHQRRRLTLSHRVDDQRLPPVRVLDMRGSAHALHPETRRALTGARKSILMLNRRGWSNFLTCRSCGKAWECPQCDVALVLHRSQNAIACHHCGHRERVPQACDACGSLAVARHGAGTERLEAELAEALDVPVFRLDADTAAAKDAVARLLESFGAADAGVLVGTQMVAKGHDFPDVSLGVVVDADSTLHFPDFRAEERTFSLIAQLAGRAGRGAQGGRVLVQTASPDAPVIARAARHDSAGFLREELERRRALRYPPFADLVRVVCSSEDRAAARAAIAEVADAIRPLEAAADAELLGPAPLFRLRGRDRYQLVVKAGRRDAAVGAVGAAVDGVAQRRAHRQVAFSVDVDPQ</sequence>
<evidence type="ECO:0000256" key="12">
    <source>
        <dbReference type="ARBA" id="ARBA00048988"/>
    </source>
</evidence>
<evidence type="ECO:0000256" key="7">
    <source>
        <dbReference type="ARBA" id="ARBA00022833"/>
    </source>
</evidence>
<dbReference type="FunFam" id="3.40.50.300:FF:000489">
    <property type="entry name" value="Primosome assembly protein PriA"/>
    <property type="match status" value="1"/>
</dbReference>
<evidence type="ECO:0000256" key="8">
    <source>
        <dbReference type="ARBA" id="ARBA00022840"/>
    </source>
</evidence>
<keyword evidence="8" id="KW-0067">ATP-binding</keyword>
<evidence type="ECO:0000256" key="2">
    <source>
        <dbReference type="ARBA" id="ARBA00022705"/>
    </source>
</evidence>
<dbReference type="SMART" id="SM00490">
    <property type="entry name" value="HELICc"/>
    <property type="match status" value="1"/>
</dbReference>
<dbReference type="PROSITE" id="PS51192">
    <property type="entry name" value="HELICASE_ATP_BIND_1"/>
    <property type="match status" value="1"/>
</dbReference>
<evidence type="ECO:0000256" key="10">
    <source>
        <dbReference type="ARBA" id="ARBA00023235"/>
    </source>
</evidence>
<dbReference type="PANTHER" id="PTHR30580">
    <property type="entry name" value="PRIMOSOMAL PROTEIN N"/>
    <property type="match status" value="1"/>
</dbReference>
<dbReference type="InterPro" id="IPR005259">
    <property type="entry name" value="PriA"/>
</dbReference>
<dbReference type="GO" id="GO:0005524">
    <property type="term" value="F:ATP binding"/>
    <property type="evidence" value="ECO:0007669"/>
    <property type="project" value="UniProtKB-KW"/>
</dbReference>
<name>A0A6J4S3A8_9ACTN</name>
<dbReference type="GO" id="GO:0043138">
    <property type="term" value="F:3'-5' DNA helicase activity"/>
    <property type="evidence" value="ECO:0007669"/>
    <property type="project" value="UniProtKB-EC"/>
</dbReference>
<reference evidence="14" key="1">
    <citation type="submission" date="2020-02" db="EMBL/GenBank/DDBJ databases">
        <authorList>
            <person name="Meier V. D."/>
        </authorList>
    </citation>
    <scope>NUCLEOTIDE SEQUENCE</scope>
    <source>
        <strain evidence="14">AVDCRST_MAG65</strain>
    </source>
</reference>
<dbReference type="NCBIfam" id="TIGR00595">
    <property type="entry name" value="priA"/>
    <property type="match status" value="1"/>
</dbReference>
<feature type="domain" description="Helicase ATP-binding" evidence="13">
    <location>
        <begin position="1"/>
        <end position="139"/>
    </location>
</feature>
<keyword evidence="7" id="KW-0862">Zinc</keyword>
<dbReference type="GO" id="GO:0006269">
    <property type="term" value="P:DNA replication, synthesis of primer"/>
    <property type="evidence" value="ECO:0007669"/>
    <property type="project" value="UniProtKB-KW"/>
</dbReference>
<comment type="catalytic activity">
    <reaction evidence="12">
        <text>ATP + H2O = ADP + phosphate + H(+)</text>
        <dbReference type="Rhea" id="RHEA:13065"/>
        <dbReference type="ChEBI" id="CHEBI:15377"/>
        <dbReference type="ChEBI" id="CHEBI:15378"/>
        <dbReference type="ChEBI" id="CHEBI:30616"/>
        <dbReference type="ChEBI" id="CHEBI:43474"/>
        <dbReference type="ChEBI" id="CHEBI:456216"/>
        <dbReference type="EC" id="5.6.2.4"/>
    </reaction>
</comment>
<dbReference type="Pfam" id="PF00271">
    <property type="entry name" value="Helicase_C"/>
    <property type="match status" value="1"/>
</dbReference>
<dbReference type="GO" id="GO:0003677">
    <property type="term" value="F:DNA binding"/>
    <property type="evidence" value="ECO:0007669"/>
    <property type="project" value="UniProtKB-KW"/>
</dbReference>
<dbReference type="Pfam" id="PF18319">
    <property type="entry name" value="Zn_ribbon_PriA"/>
    <property type="match status" value="1"/>
</dbReference>
<evidence type="ECO:0000259" key="13">
    <source>
        <dbReference type="PROSITE" id="PS51192"/>
    </source>
</evidence>
<dbReference type="AlphaFoldDB" id="A0A6J4S3A8"/>
<evidence type="ECO:0000313" key="14">
    <source>
        <dbReference type="EMBL" id="CAA9488313.1"/>
    </source>
</evidence>
<keyword evidence="3" id="KW-0479">Metal-binding</keyword>
<dbReference type="EC" id="5.6.2.4" evidence="11"/>
<keyword evidence="5" id="KW-0378">Hydrolase</keyword>
<dbReference type="GO" id="GO:1990077">
    <property type="term" value="C:primosome complex"/>
    <property type="evidence" value="ECO:0007669"/>
    <property type="project" value="UniProtKB-KW"/>
</dbReference>
<dbReference type="GO" id="GO:0006302">
    <property type="term" value="P:double-strand break repair"/>
    <property type="evidence" value="ECO:0007669"/>
    <property type="project" value="InterPro"/>
</dbReference>
<dbReference type="GO" id="GO:0006310">
    <property type="term" value="P:DNA recombination"/>
    <property type="evidence" value="ECO:0007669"/>
    <property type="project" value="InterPro"/>
</dbReference>
<dbReference type="InterPro" id="IPR041236">
    <property type="entry name" value="PriA_C"/>
</dbReference>
<keyword evidence="9" id="KW-0238">DNA-binding</keyword>
<evidence type="ECO:0000256" key="6">
    <source>
        <dbReference type="ARBA" id="ARBA00022806"/>
    </source>
</evidence>
<evidence type="ECO:0000256" key="4">
    <source>
        <dbReference type="ARBA" id="ARBA00022741"/>
    </source>
</evidence>
<keyword evidence="1" id="KW-0639">Primosome</keyword>
<evidence type="ECO:0000256" key="1">
    <source>
        <dbReference type="ARBA" id="ARBA00022515"/>
    </source>
</evidence>